<proteinExistence type="predicted"/>
<name>A0AAW1PNA9_9CHLO</name>
<protein>
    <recommendedName>
        <fullName evidence="1">BPL/LPL catalytic domain-containing protein</fullName>
    </recommendedName>
</protein>
<dbReference type="PROSITE" id="PS51733">
    <property type="entry name" value="BPL_LPL_CATALYTIC"/>
    <property type="match status" value="1"/>
</dbReference>
<dbReference type="EMBL" id="JALJOQ010000012">
    <property type="protein sequence ID" value="KAK9811044.1"/>
    <property type="molecule type" value="Genomic_DNA"/>
</dbReference>
<accession>A0AAW1PNA9</accession>
<sequence>MHCFATGPYDRLCLEEALLRTTSGNWCFVNDGAAEPAIVLGISGKPHELIEVEKAKAARIQVIKRFSGGGTVVVDGNTQFVTLVVEGSSLPQVEVYPRPVMKWSESFYAPLFSIYGDFHLREHDYIFGEHKFGGNAQAITKQRWLHHTSFLWDFDPERMELLQAPARAPQYRAGRSHLDFICCLKNKLPDRSSLPTFVEKALSVAGFKVEACSLAQAEELLQQDYLRTTREIQL</sequence>
<feature type="domain" description="BPL/LPL catalytic" evidence="1">
    <location>
        <begin position="19"/>
        <end position="209"/>
    </location>
</feature>
<dbReference type="Proteomes" id="UP001465755">
    <property type="component" value="Unassembled WGS sequence"/>
</dbReference>
<dbReference type="Gene3D" id="3.30.930.10">
    <property type="entry name" value="Bira Bifunctional Protein, Domain 2"/>
    <property type="match status" value="1"/>
</dbReference>
<organism evidence="2 3">
    <name type="scientific">Symbiochloris irregularis</name>
    <dbReference type="NCBI Taxonomy" id="706552"/>
    <lineage>
        <taxon>Eukaryota</taxon>
        <taxon>Viridiplantae</taxon>
        <taxon>Chlorophyta</taxon>
        <taxon>core chlorophytes</taxon>
        <taxon>Trebouxiophyceae</taxon>
        <taxon>Trebouxiales</taxon>
        <taxon>Trebouxiaceae</taxon>
        <taxon>Symbiochloris</taxon>
    </lineage>
</organism>
<reference evidence="2 3" key="1">
    <citation type="journal article" date="2024" name="Nat. Commun.">
        <title>Phylogenomics reveals the evolutionary origins of lichenization in chlorophyte algae.</title>
        <authorList>
            <person name="Puginier C."/>
            <person name="Libourel C."/>
            <person name="Otte J."/>
            <person name="Skaloud P."/>
            <person name="Haon M."/>
            <person name="Grisel S."/>
            <person name="Petersen M."/>
            <person name="Berrin J.G."/>
            <person name="Delaux P.M."/>
            <person name="Dal Grande F."/>
            <person name="Keller J."/>
        </authorList>
    </citation>
    <scope>NUCLEOTIDE SEQUENCE [LARGE SCALE GENOMIC DNA]</scope>
    <source>
        <strain evidence="2 3">SAG 2036</strain>
    </source>
</reference>
<gene>
    <name evidence="2" type="ORF">WJX73_008964</name>
</gene>
<dbReference type="AlphaFoldDB" id="A0AAW1PNA9"/>
<dbReference type="SUPFAM" id="SSF55681">
    <property type="entry name" value="Class II aaRS and biotin synthetases"/>
    <property type="match status" value="1"/>
</dbReference>
<dbReference type="InterPro" id="IPR004143">
    <property type="entry name" value="BPL_LPL_catalytic"/>
</dbReference>
<dbReference type="InterPro" id="IPR053264">
    <property type="entry name" value="Lipoate-ligase_2_inactive"/>
</dbReference>
<comment type="caution">
    <text evidence="2">The sequence shown here is derived from an EMBL/GenBank/DDBJ whole genome shotgun (WGS) entry which is preliminary data.</text>
</comment>
<evidence type="ECO:0000313" key="2">
    <source>
        <dbReference type="EMBL" id="KAK9811044.1"/>
    </source>
</evidence>
<keyword evidence="3" id="KW-1185">Reference proteome</keyword>
<dbReference type="InterPro" id="IPR045864">
    <property type="entry name" value="aa-tRNA-synth_II/BPL/LPL"/>
</dbReference>
<dbReference type="Pfam" id="PF21948">
    <property type="entry name" value="LplA-B_cat"/>
    <property type="match status" value="1"/>
</dbReference>
<dbReference type="PANTHER" id="PTHR43506">
    <property type="entry name" value="BIOTIN/LIPOATE A/B PROTEIN LIGASE FAMILY"/>
    <property type="match status" value="1"/>
</dbReference>
<evidence type="ECO:0000313" key="3">
    <source>
        <dbReference type="Proteomes" id="UP001465755"/>
    </source>
</evidence>
<evidence type="ECO:0000259" key="1">
    <source>
        <dbReference type="PROSITE" id="PS51733"/>
    </source>
</evidence>
<dbReference type="PANTHER" id="PTHR43506:SF1">
    <property type="entry name" value="BPL_LPL CATALYTIC DOMAIN-CONTAINING PROTEIN"/>
    <property type="match status" value="1"/>
</dbReference>